<dbReference type="InterPro" id="IPR014729">
    <property type="entry name" value="Rossmann-like_a/b/a_fold"/>
</dbReference>
<gene>
    <name evidence="4" type="ORF">GGG87_06850</name>
    <name evidence="5" type="ORF">GGH11_07350</name>
</gene>
<dbReference type="Gene3D" id="3.40.50.620">
    <property type="entry name" value="HUPs"/>
    <property type="match status" value="1"/>
</dbReference>
<dbReference type="Proteomes" id="UP000435060">
    <property type="component" value="Unassembled WGS sequence"/>
</dbReference>
<accession>A0A6I4RDI6</accession>
<dbReference type="InterPro" id="IPR050385">
    <property type="entry name" value="Archaeal_FAD_synthase"/>
</dbReference>
<evidence type="ECO:0000313" key="5">
    <source>
        <dbReference type="EMBL" id="MWV56788.1"/>
    </source>
</evidence>
<evidence type="ECO:0000313" key="7">
    <source>
        <dbReference type="Proteomes" id="UP000435423"/>
    </source>
</evidence>
<dbReference type="GO" id="GO:0016779">
    <property type="term" value="F:nucleotidyltransferase activity"/>
    <property type="evidence" value="ECO:0007669"/>
    <property type="project" value="UniProtKB-KW"/>
</dbReference>
<dbReference type="RefSeq" id="WP_154609124.1">
    <property type="nucleotide sequence ID" value="NZ_CP072115.1"/>
</dbReference>
<comment type="caution">
    <text evidence="5">The sequence shown here is derived from an EMBL/GenBank/DDBJ whole genome shotgun (WGS) entry which is preliminary data.</text>
</comment>
<evidence type="ECO:0000313" key="6">
    <source>
        <dbReference type="Proteomes" id="UP000435060"/>
    </source>
</evidence>
<dbReference type="PANTHER" id="PTHR43793">
    <property type="entry name" value="FAD SYNTHASE"/>
    <property type="match status" value="1"/>
</dbReference>
<evidence type="ECO:0000259" key="3">
    <source>
        <dbReference type="Pfam" id="PF01467"/>
    </source>
</evidence>
<name>A0A6I4RDI6_9STRE</name>
<proteinExistence type="predicted"/>
<evidence type="ECO:0000256" key="1">
    <source>
        <dbReference type="ARBA" id="ARBA00022679"/>
    </source>
</evidence>
<dbReference type="EMBL" id="WUBJ01000008">
    <property type="protein sequence ID" value="MWV56788.1"/>
    <property type="molecule type" value="Genomic_DNA"/>
</dbReference>
<dbReference type="PANTHER" id="PTHR43793:SF1">
    <property type="entry name" value="FAD SYNTHASE"/>
    <property type="match status" value="1"/>
</dbReference>
<feature type="domain" description="Cytidyltransferase-like" evidence="3">
    <location>
        <begin position="5"/>
        <end position="131"/>
    </location>
</feature>
<dbReference type="Proteomes" id="UP000435423">
    <property type="component" value="Unassembled WGS sequence"/>
</dbReference>
<reference evidence="4 6" key="2">
    <citation type="submission" date="2019-11" db="EMBL/GenBank/DDBJ databases">
        <title>Streptococcis sp. isolated from the respiratory tract of Marmot.</title>
        <authorList>
            <person name="Zhang G."/>
        </authorList>
    </citation>
    <scope>NUCLEOTIDE SEQUENCE [LARGE SCALE GENOMIC DNA]</scope>
    <source>
        <strain evidence="6">zg-86</strain>
        <strain evidence="4">Zg-86</strain>
    </source>
</reference>
<dbReference type="NCBIfam" id="TIGR00125">
    <property type="entry name" value="cyt_tran_rel"/>
    <property type="match status" value="1"/>
</dbReference>
<evidence type="ECO:0000256" key="2">
    <source>
        <dbReference type="ARBA" id="ARBA00022695"/>
    </source>
</evidence>
<keyword evidence="1" id="KW-0808">Transferase</keyword>
<keyword evidence="6" id="KW-1185">Reference proteome</keyword>
<dbReference type="SUPFAM" id="SSF52374">
    <property type="entry name" value="Nucleotidylyl transferase"/>
    <property type="match status" value="1"/>
</dbReference>
<organism evidence="5 7">
    <name type="scientific">Streptococcus zhangguiae</name>
    <dbReference type="NCBI Taxonomy" id="2664091"/>
    <lineage>
        <taxon>Bacteria</taxon>
        <taxon>Bacillati</taxon>
        <taxon>Bacillota</taxon>
        <taxon>Bacilli</taxon>
        <taxon>Lactobacillales</taxon>
        <taxon>Streptococcaceae</taxon>
        <taxon>Streptococcus</taxon>
    </lineage>
</organism>
<reference evidence="5 7" key="1">
    <citation type="submission" date="2019-10" db="EMBL/GenBank/DDBJ databases">
        <title>Streptococcis sp, isolated from the respiratory tract of Marmot.</title>
        <authorList>
            <person name="Zhang G."/>
        </authorList>
    </citation>
    <scope>NUCLEOTIDE SEQUENCE [LARGE SCALE GENOMIC DNA]</scope>
    <source>
        <strain evidence="7">zg-70</strain>
        <strain evidence="5">Zg-70</strain>
    </source>
</reference>
<sequence>MKKILTFGVYDFLHLGHVRLFKQCHLFADYLIVAVQDGEFILQHKPEAEILYSTEERVEMLEALRIVDKVVVYHNASPEFLSSLDFDILALGEDHTAERFTVLKNWCLANGKKVVHLKRTSGICSSDIKKRLSDARI</sequence>
<dbReference type="Pfam" id="PF01467">
    <property type="entry name" value="CTP_transf_like"/>
    <property type="match status" value="1"/>
</dbReference>
<dbReference type="EMBL" id="WLCG01000009">
    <property type="protein sequence ID" value="MTB64709.1"/>
    <property type="molecule type" value="Genomic_DNA"/>
</dbReference>
<keyword evidence="2 5" id="KW-0548">Nucleotidyltransferase</keyword>
<dbReference type="AlphaFoldDB" id="A0A6I4RDI6"/>
<evidence type="ECO:0000313" key="4">
    <source>
        <dbReference type="EMBL" id="MTB64709.1"/>
    </source>
</evidence>
<dbReference type="InterPro" id="IPR004821">
    <property type="entry name" value="Cyt_trans-like"/>
</dbReference>
<protein>
    <submittedName>
        <fullName evidence="5">Adenylyltransferase/cytidyltransferase family protein</fullName>
    </submittedName>
</protein>